<dbReference type="Pfam" id="PF17207">
    <property type="entry name" value="MCM_OB"/>
    <property type="match status" value="1"/>
</dbReference>
<evidence type="ECO:0000313" key="14">
    <source>
        <dbReference type="Proteomes" id="UP000038045"/>
    </source>
</evidence>
<evidence type="ECO:0000256" key="8">
    <source>
        <dbReference type="ARBA" id="ARBA00023125"/>
    </source>
</evidence>
<dbReference type="Gene3D" id="3.40.50.300">
    <property type="entry name" value="P-loop containing nucleotide triphosphate hydrolases"/>
    <property type="match status" value="1"/>
</dbReference>
<dbReference type="GO" id="GO:0042555">
    <property type="term" value="C:MCM complex"/>
    <property type="evidence" value="ECO:0007669"/>
    <property type="project" value="UniProtKB-UniRule"/>
</dbReference>
<comment type="function">
    <text evidence="11">Acts as component of the MCM2-7 complex (MCM complex) which is the replicative helicase essential for 'once per cell cycle' DNA replication initiation and elongation in eukaryotic cells. The active ATPase sites in the MCM2-7 ring are formed through the interaction surfaces of two neighboring subunits such that a critical structure of a conserved arginine finger motif is provided in trans relative to the ATP-binding site of the Walker A box of the adjacent subunit. The six ATPase active sites, however, are likely to contribute differentially to the complex helicase activity.</text>
</comment>
<name>A0A0N4Z214_PARTI</name>
<dbReference type="WBParaSite" id="PTRK_0000091000.1">
    <property type="protein sequence ID" value="PTRK_0000091000.1"/>
    <property type="gene ID" value="PTRK_0000091000"/>
</dbReference>
<evidence type="ECO:0000256" key="12">
    <source>
        <dbReference type="SAM" id="MobiDB-lite"/>
    </source>
</evidence>
<keyword evidence="5 11" id="KW-0378">Hydrolase</keyword>
<dbReference type="AlphaFoldDB" id="A0A0N4Z214"/>
<keyword evidence="6 11" id="KW-0347">Helicase</keyword>
<accession>A0A0N4Z214</accession>
<evidence type="ECO:0000256" key="6">
    <source>
        <dbReference type="ARBA" id="ARBA00022806"/>
    </source>
</evidence>
<dbReference type="GO" id="GO:1902975">
    <property type="term" value="P:mitotic DNA replication initiation"/>
    <property type="evidence" value="ECO:0007669"/>
    <property type="project" value="TreeGrafter"/>
</dbReference>
<comment type="subunit">
    <text evidence="11">Component of the MCM2-7 complex.</text>
</comment>
<dbReference type="Gene3D" id="2.20.28.10">
    <property type="match status" value="1"/>
</dbReference>
<dbReference type="InterPro" id="IPR041562">
    <property type="entry name" value="MCM_lid"/>
</dbReference>
<feature type="domain" description="MCM C-terminal AAA(+) ATPase" evidence="13">
    <location>
        <begin position="410"/>
        <end position="618"/>
    </location>
</feature>
<keyword evidence="7 10" id="KW-0067">ATP-binding</keyword>
<dbReference type="GO" id="GO:0016887">
    <property type="term" value="F:ATP hydrolysis activity"/>
    <property type="evidence" value="ECO:0007669"/>
    <property type="project" value="RHEA"/>
</dbReference>
<protein>
    <recommendedName>
        <fullName evidence="11">DNA replication licensing factor MCM4</fullName>
        <ecNumber evidence="11">3.6.4.12</ecNumber>
    </recommendedName>
</protein>
<comment type="catalytic activity">
    <reaction evidence="11">
        <text>ATP + H2O = ADP + phosphate + H(+)</text>
        <dbReference type="Rhea" id="RHEA:13065"/>
        <dbReference type="ChEBI" id="CHEBI:15377"/>
        <dbReference type="ChEBI" id="CHEBI:15378"/>
        <dbReference type="ChEBI" id="CHEBI:30616"/>
        <dbReference type="ChEBI" id="CHEBI:43474"/>
        <dbReference type="ChEBI" id="CHEBI:456216"/>
        <dbReference type="EC" id="3.6.4.12"/>
    </reaction>
</comment>
<evidence type="ECO:0000256" key="11">
    <source>
        <dbReference type="RuleBase" id="RU368062"/>
    </source>
</evidence>
<dbReference type="InterPro" id="IPR027417">
    <property type="entry name" value="P-loop_NTPase"/>
</dbReference>
<dbReference type="CDD" id="cd17755">
    <property type="entry name" value="MCM4"/>
    <property type="match status" value="1"/>
</dbReference>
<dbReference type="Pfam" id="PF00493">
    <property type="entry name" value="MCM"/>
    <property type="match status" value="1"/>
</dbReference>
<evidence type="ECO:0000256" key="7">
    <source>
        <dbReference type="ARBA" id="ARBA00022840"/>
    </source>
</evidence>
<dbReference type="PANTHER" id="PTHR11630:SF66">
    <property type="entry name" value="DNA REPLICATION LICENSING FACTOR MCM4"/>
    <property type="match status" value="1"/>
</dbReference>
<dbReference type="GO" id="GO:0006271">
    <property type="term" value="P:DNA strand elongation involved in DNA replication"/>
    <property type="evidence" value="ECO:0007669"/>
    <property type="project" value="TreeGrafter"/>
</dbReference>
<sequence>MANQGDYSSRNEREEESQSSVRSELLYTNIGTTGYDTQESSINRYSSASSPRHLNNPHRSDIPSNLANQRFHVIRNEDAPVSSLGTSDDPTRNMDQKYIWGTSIEMNTFNIVFRNFLETFKTDKVDDDENMVQYSERNMEEINLDLPYYMSRIDEINHSEIPYLNLNLEHMNKATNNLYRMIVAYPAETIPLMDVVANQIFEEKYGRRLNSPIEFRVFNAEKTKNMRDLEPSDIDSLLTINGMVVRTSPLIPEMKTGYFQCNSCRHGIEVDVERGCIEEPNSCPNCKNVGDIRLIHNRSIFVDKQIIKLQESPTEMPAGQTPYTVTLFVHGNLVESVQPGDRVSVTGIYRVNPIKVNPMTRAIKSVFRTSIDVLHFRKVSAGRLHQEDDGSHLTEQRIEEIKNLSQQPNVIDLLIKSIAPSIFGHEDVKKGVLCLLFGGTRKMKHEGDKTKYRSEINMLLCGDPGVAKSQMLQYVFNLIPRSQYTSGKGSSAVGLTASVAHDPDTKSVVLQTGALVLADNGVCCIDEFDKMSDATRSILHEVMEQQTLSIAKAGIICQLNARTSILAAANPIDSKWNMNKTIVENIRLPATLLSRFDLIFLMVDPQSEDYDRKLAQHLVNLYTCGNDEQEMDEDLLSPSLLRDYIGYAKENVFPRLTDEACEALTDKYIAMRKIGSSVGQITAYPRQLESLVRLSEAHAKMRLSQDVTVDDVQSAYSLYKEALKQSAVDPSTGKIDVAILTTGKSTHQLQVEQEEAIDN</sequence>
<proteinExistence type="inferred from homology"/>
<organism evidence="14 15">
    <name type="scientific">Parastrongyloides trichosuri</name>
    <name type="common">Possum-specific nematode worm</name>
    <dbReference type="NCBI Taxonomy" id="131310"/>
    <lineage>
        <taxon>Eukaryota</taxon>
        <taxon>Metazoa</taxon>
        <taxon>Ecdysozoa</taxon>
        <taxon>Nematoda</taxon>
        <taxon>Chromadorea</taxon>
        <taxon>Rhabditida</taxon>
        <taxon>Tylenchina</taxon>
        <taxon>Panagrolaimomorpha</taxon>
        <taxon>Strongyloidoidea</taxon>
        <taxon>Strongyloididae</taxon>
        <taxon>Parastrongyloides</taxon>
    </lineage>
</organism>
<dbReference type="GO" id="GO:0003697">
    <property type="term" value="F:single-stranded DNA binding"/>
    <property type="evidence" value="ECO:0007669"/>
    <property type="project" value="TreeGrafter"/>
</dbReference>
<dbReference type="FunFam" id="2.20.28.10:FF:000003">
    <property type="entry name" value="DNA helicase"/>
    <property type="match status" value="1"/>
</dbReference>
<dbReference type="PROSITE" id="PS50051">
    <property type="entry name" value="MCM_2"/>
    <property type="match status" value="1"/>
</dbReference>
<dbReference type="PRINTS" id="PR01660">
    <property type="entry name" value="MCMPROTEIN4"/>
</dbReference>
<dbReference type="PROSITE" id="PS00847">
    <property type="entry name" value="MCM_1"/>
    <property type="match status" value="1"/>
</dbReference>
<feature type="region of interest" description="Disordered" evidence="12">
    <location>
        <begin position="1"/>
        <end position="64"/>
    </location>
</feature>
<keyword evidence="9 11" id="KW-0539">Nucleus</keyword>
<dbReference type="SUPFAM" id="SSF50249">
    <property type="entry name" value="Nucleic acid-binding proteins"/>
    <property type="match status" value="1"/>
</dbReference>
<evidence type="ECO:0000256" key="9">
    <source>
        <dbReference type="ARBA" id="ARBA00023242"/>
    </source>
</evidence>
<dbReference type="Gene3D" id="3.30.1640.10">
    <property type="entry name" value="mini-chromosome maintenance (MCM) complex, chain A, domain 1"/>
    <property type="match status" value="1"/>
</dbReference>
<dbReference type="Proteomes" id="UP000038045">
    <property type="component" value="Unplaced"/>
</dbReference>
<dbReference type="GO" id="GO:0017116">
    <property type="term" value="F:single-stranded DNA helicase activity"/>
    <property type="evidence" value="ECO:0007669"/>
    <property type="project" value="TreeGrafter"/>
</dbReference>
<dbReference type="Pfam" id="PF17855">
    <property type="entry name" value="MCM_lid"/>
    <property type="match status" value="1"/>
</dbReference>
<dbReference type="InterPro" id="IPR012340">
    <property type="entry name" value="NA-bd_OB-fold"/>
</dbReference>
<evidence type="ECO:0000256" key="2">
    <source>
        <dbReference type="ARBA" id="ARBA00008010"/>
    </source>
</evidence>
<dbReference type="FunFam" id="3.40.50.300:FF:000217">
    <property type="entry name" value="DNA helicase"/>
    <property type="match status" value="1"/>
</dbReference>
<evidence type="ECO:0000256" key="5">
    <source>
        <dbReference type="ARBA" id="ARBA00022801"/>
    </source>
</evidence>
<dbReference type="GO" id="GO:0005634">
    <property type="term" value="C:nucleus"/>
    <property type="evidence" value="ECO:0007669"/>
    <property type="project" value="UniProtKB-SubCell"/>
</dbReference>
<dbReference type="InterPro" id="IPR033762">
    <property type="entry name" value="MCM_OB"/>
</dbReference>
<reference evidence="15" key="1">
    <citation type="submission" date="2017-02" db="UniProtKB">
        <authorList>
            <consortium name="WormBaseParasite"/>
        </authorList>
    </citation>
    <scope>IDENTIFICATION</scope>
</reference>
<dbReference type="SMART" id="SM00382">
    <property type="entry name" value="AAA"/>
    <property type="match status" value="1"/>
</dbReference>
<comment type="similarity">
    <text evidence="2 10">Belongs to the MCM family.</text>
</comment>
<dbReference type="PRINTS" id="PR01657">
    <property type="entry name" value="MCMFAMILY"/>
</dbReference>
<dbReference type="SMART" id="SM00350">
    <property type="entry name" value="MCM"/>
    <property type="match status" value="1"/>
</dbReference>
<evidence type="ECO:0000313" key="15">
    <source>
        <dbReference type="WBParaSite" id="PTRK_0000091000.1"/>
    </source>
</evidence>
<feature type="compositionally biased region" description="Polar residues" evidence="12">
    <location>
        <begin position="29"/>
        <end position="53"/>
    </location>
</feature>
<dbReference type="InterPro" id="IPR008047">
    <property type="entry name" value="MCM_4"/>
</dbReference>
<dbReference type="Gene3D" id="2.40.50.140">
    <property type="entry name" value="Nucleic acid-binding proteins"/>
    <property type="match status" value="1"/>
</dbReference>
<dbReference type="InterPro" id="IPR001208">
    <property type="entry name" value="MCM_dom"/>
</dbReference>
<keyword evidence="4 10" id="KW-0547">Nucleotide-binding</keyword>
<dbReference type="InterPro" id="IPR027925">
    <property type="entry name" value="MCM_N"/>
</dbReference>
<dbReference type="SUPFAM" id="SSF52540">
    <property type="entry name" value="P-loop containing nucleoside triphosphate hydrolases"/>
    <property type="match status" value="1"/>
</dbReference>
<dbReference type="PANTHER" id="PTHR11630">
    <property type="entry name" value="DNA REPLICATION LICENSING FACTOR MCM FAMILY MEMBER"/>
    <property type="match status" value="1"/>
</dbReference>
<keyword evidence="8 10" id="KW-0238">DNA-binding</keyword>
<dbReference type="STRING" id="131310.A0A0N4Z214"/>
<dbReference type="InterPro" id="IPR031327">
    <property type="entry name" value="MCM"/>
</dbReference>
<evidence type="ECO:0000256" key="1">
    <source>
        <dbReference type="ARBA" id="ARBA00004123"/>
    </source>
</evidence>
<evidence type="ECO:0000256" key="3">
    <source>
        <dbReference type="ARBA" id="ARBA00022705"/>
    </source>
</evidence>
<dbReference type="GO" id="GO:0000727">
    <property type="term" value="P:double-strand break repair via break-induced replication"/>
    <property type="evidence" value="ECO:0007669"/>
    <property type="project" value="TreeGrafter"/>
</dbReference>
<dbReference type="InterPro" id="IPR018525">
    <property type="entry name" value="MCM_CS"/>
</dbReference>
<keyword evidence="14" id="KW-1185">Reference proteome</keyword>
<keyword evidence="3 11" id="KW-0235">DNA replication</keyword>
<dbReference type="Pfam" id="PF14551">
    <property type="entry name" value="MCM_N"/>
    <property type="match status" value="1"/>
</dbReference>
<evidence type="ECO:0000256" key="10">
    <source>
        <dbReference type="RuleBase" id="RU004070"/>
    </source>
</evidence>
<dbReference type="InterPro" id="IPR003593">
    <property type="entry name" value="AAA+_ATPase"/>
</dbReference>
<dbReference type="EC" id="3.6.4.12" evidence="11"/>
<dbReference type="GO" id="GO:0005524">
    <property type="term" value="F:ATP binding"/>
    <property type="evidence" value="ECO:0007669"/>
    <property type="project" value="UniProtKB-UniRule"/>
</dbReference>
<evidence type="ECO:0000256" key="4">
    <source>
        <dbReference type="ARBA" id="ARBA00022741"/>
    </source>
</evidence>
<evidence type="ECO:0000259" key="13">
    <source>
        <dbReference type="PROSITE" id="PS50051"/>
    </source>
</evidence>
<comment type="subcellular location">
    <subcellularLocation>
        <location evidence="1">Nucleus</location>
    </subcellularLocation>
</comment>